<proteinExistence type="predicted"/>
<comment type="caution">
    <text evidence="1">The sequence shown here is derived from an EMBL/GenBank/DDBJ whole genome shotgun (WGS) entry which is preliminary data.</text>
</comment>
<dbReference type="InterPro" id="IPR053707">
    <property type="entry name" value="UPF0637_domain_sf"/>
</dbReference>
<keyword evidence="2" id="KW-1185">Reference proteome</keyword>
<gene>
    <name evidence="1" type="ORF">IV80_GL000506</name>
</gene>
<dbReference type="Proteomes" id="UP000051568">
    <property type="component" value="Unassembled WGS sequence"/>
</dbReference>
<evidence type="ECO:0000313" key="2">
    <source>
        <dbReference type="Proteomes" id="UP000051568"/>
    </source>
</evidence>
<name>A0A0R2IUF6_9LACO</name>
<dbReference type="InterPro" id="IPR009403">
    <property type="entry name" value="UPF0637"/>
</dbReference>
<dbReference type="EMBL" id="JQBR01000012">
    <property type="protein sequence ID" value="KRN65149.1"/>
    <property type="molecule type" value="Genomic_DNA"/>
</dbReference>
<protein>
    <submittedName>
        <fullName evidence="1">Uncharacterized protein</fullName>
    </submittedName>
</protein>
<sequence length="225" mass="26426">MRSQPFLHSIIKYIILCEGILVLRMEGSLLFKDQLFSAFQEEGVEERLMLIRNRIDPFFEDVEKSVLPILNAESPQYHAFIAKHARRHRNPPPNTWVAFGKRTRGYKMVPHYEVGIWCDQLFIWLACEVNILDRSQIIQMLTHKKSQFLELRPLFYLSTNHMLKEETPLIDDAFSKAVLNYGEKRQTEVLIGRVLGKDDPILEDKKRTLRAITDTIIQLSTIWDK</sequence>
<reference evidence="1 2" key="1">
    <citation type="journal article" date="2015" name="Genome Announc.">
        <title>Expanding the biotechnology potential of lactobacilli through comparative genomics of 213 strains and associated genera.</title>
        <authorList>
            <person name="Sun Z."/>
            <person name="Harris H.M."/>
            <person name="McCann A."/>
            <person name="Guo C."/>
            <person name="Argimon S."/>
            <person name="Zhang W."/>
            <person name="Yang X."/>
            <person name="Jeffery I.B."/>
            <person name="Cooney J.C."/>
            <person name="Kagawa T.F."/>
            <person name="Liu W."/>
            <person name="Song Y."/>
            <person name="Salvetti E."/>
            <person name="Wrobel A."/>
            <person name="Rasinkangas P."/>
            <person name="Parkhill J."/>
            <person name="Rea M.C."/>
            <person name="O'Sullivan O."/>
            <person name="Ritari J."/>
            <person name="Douillard F.P."/>
            <person name="Paul Ross R."/>
            <person name="Yang R."/>
            <person name="Briner A.E."/>
            <person name="Felis G.E."/>
            <person name="de Vos W.M."/>
            <person name="Barrangou R."/>
            <person name="Klaenhammer T.R."/>
            <person name="Caufield P.W."/>
            <person name="Cui Y."/>
            <person name="Zhang H."/>
            <person name="O'Toole P.W."/>
        </authorList>
    </citation>
    <scope>NUCLEOTIDE SEQUENCE [LARGE SCALE GENOMIC DNA]</scope>
    <source>
        <strain evidence="1 2">DSM 17757</strain>
    </source>
</reference>
<organism evidence="1 2">
    <name type="scientific">Pediococcus cellicola</name>
    <dbReference type="NCBI Taxonomy" id="319652"/>
    <lineage>
        <taxon>Bacteria</taxon>
        <taxon>Bacillati</taxon>
        <taxon>Bacillota</taxon>
        <taxon>Bacilli</taxon>
        <taxon>Lactobacillales</taxon>
        <taxon>Lactobacillaceae</taxon>
        <taxon>Pediococcus</taxon>
    </lineage>
</organism>
<evidence type="ECO:0000313" key="1">
    <source>
        <dbReference type="EMBL" id="KRN65149.1"/>
    </source>
</evidence>
<accession>A0A0R2IUF6</accession>
<dbReference type="SUPFAM" id="SSF142913">
    <property type="entry name" value="YktB/PF0168-like"/>
    <property type="match status" value="1"/>
</dbReference>
<dbReference type="STRING" id="319652.IV80_GL000506"/>
<dbReference type="Gene3D" id="3.30.930.20">
    <property type="entry name" value="Protein of unknown function DUF1054"/>
    <property type="match status" value="1"/>
</dbReference>
<dbReference type="AlphaFoldDB" id="A0A0R2IUF6"/>
<dbReference type="PATRIC" id="fig|319652.3.peg.510"/>
<dbReference type="Pfam" id="PF06335">
    <property type="entry name" value="DUF1054"/>
    <property type="match status" value="1"/>
</dbReference>